<gene>
    <name evidence="2" type="ORF">MU1_03210</name>
</gene>
<evidence type="ECO:0000313" key="3">
    <source>
        <dbReference type="Proteomes" id="UP001157114"/>
    </source>
</evidence>
<dbReference type="PANTHER" id="PTHR12110:SF41">
    <property type="entry name" value="INOSOSE DEHYDRATASE"/>
    <property type="match status" value="1"/>
</dbReference>
<organism evidence="2 3">
    <name type="scientific">Paenibacillus glycanilyticus</name>
    <dbReference type="NCBI Taxonomy" id="126569"/>
    <lineage>
        <taxon>Bacteria</taxon>
        <taxon>Bacillati</taxon>
        <taxon>Bacillota</taxon>
        <taxon>Bacilli</taxon>
        <taxon>Bacillales</taxon>
        <taxon>Paenibacillaceae</taxon>
        <taxon>Paenibacillus</taxon>
    </lineage>
</organism>
<accession>A0ABQ6GA92</accession>
<protein>
    <recommendedName>
        <fullName evidence="1">Xylose isomerase-like TIM barrel domain-containing protein</fullName>
    </recommendedName>
</protein>
<name>A0ABQ6GA92_9BACL</name>
<proteinExistence type="predicted"/>
<feature type="domain" description="Xylose isomerase-like TIM barrel" evidence="1">
    <location>
        <begin position="19"/>
        <end position="281"/>
    </location>
</feature>
<comment type="caution">
    <text evidence="2">The sequence shown here is derived from an EMBL/GenBank/DDBJ whole genome shotgun (WGS) entry which is preliminary data.</text>
</comment>
<dbReference type="InterPro" id="IPR050312">
    <property type="entry name" value="IolE/XylAMocC-like"/>
</dbReference>
<dbReference type="Gene3D" id="3.20.20.150">
    <property type="entry name" value="Divalent-metal-dependent TIM barrel enzymes"/>
    <property type="match status" value="1"/>
</dbReference>
<reference evidence="2 3" key="1">
    <citation type="submission" date="2023-03" db="EMBL/GenBank/DDBJ databases">
        <title>Draft genome sequence of the bacteria which degrade cell wall of Tricholomamatutake.</title>
        <authorList>
            <person name="Konishi Y."/>
            <person name="Fukuta Y."/>
            <person name="Shirasaka N."/>
        </authorList>
    </citation>
    <scope>NUCLEOTIDE SEQUENCE [LARGE SCALE GENOMIC DNA]</scope>
    <source>
        <strain evidence="3">mu1</strain>
    </source>
</reference>
<evidence type="ECO:0000259" key="1">
    <source>
        <dbReference type="Pfam" id="PF01261"/>
    </source>
</evidence>
<dbReference type="SUPFAM" id="SSF51658">
    <property type="entry name" value="Xylose isomerase-like"/>
    <property type="match status" value="1"/>
</dbReference>
<dbReference type="Pfam" id="PF01261">
    <property type="entry name" value="AP_endonuc_2"/>
    <property type="match status" value="1"/>
</dbReference>
<dbReference type="InterPro" id="IPR013022">
    <property type="entry name" value="Xyl_isomerase-like_TIM-brl"/>
</dbReference>
<keyword evidence="3" id="KW-1185">Reference proteome</keyword>
<dbReference type="EMBL" id="BSSQ01000001">
    <property type="protein sequence ID" value="GLX65977.1"/>
    <property type="molecule type" value="Genomic_DNA"/>
</dbReference>
<dbReference type="InterPro" id="IPR036237">
    <property type="entry name" value="Xyl_isomerase-like_sf"/>
</dbReference>
<dbReference type="RefSeq" id="WP_284236655.1">
    <property type="nucleotide sequence ID" value="NZ_BSSQ01000001.1"/>
</dbReference>
<evidence type="ECO:0000313" key="2">
    <source>
        <dbReference type="EMBL" id="GLX65977.1"/>
    </source>
</evidence>
<dbReference type="Proteomes" id="UP001157114">
    <property type="component" value="Unassembled WGS sequence"/>
</dbReference>
<dbReference type="PANTHER" id="PTHR12110">
    <property type="entry name" value="HYDROXYPYRUVATE ISOMERASE"/>
    <property type="match status" value="1"/>
</dbReference>
<sequence length="287" mass="31818">MKLSIFTVATPELTPEQLVRVAREAGIDGIEWRYKEAPENASEQQPSFWGNNLCTLLPSGGEEMADRFREAAASQGLSSISVTPYLTAGDLEATEDVLRKAKRVGAQFIRLGVPGYDRSRPFGELFALTRQYLKDAEGLCRQYGIKGLVETHHQTIAPSASAAYRLVEGLDPSFIGVLFDPGNMVHEGYENYRMGMEILGPYLAHVHVKNAAFATDGTAEDGSVKWKSEWSGIKEGVVPWKQVIADLKAVGYDGYLGVEDFSGQFPETEQMLKHFVDYMRELLQDEA</sequence>